<dbReference type="OMA" id="ANACGCV"/>
<gene>
    <name evidence="10" type="ORF">MARPO_0029s0100</name>
</gene>
<dbReference type="GO" id="GO:0005634">
    <property type="term" value="C:nucleus"/>
    <property type="evidence" value="ECO:0000318"/>
    <property type="project" value="GO_Central"/>
</dbReference>
<dbReference type="InterPro" id="IPR021133">
    <property type="entry name" value="HEAT_type_2"/>
</dbReference>
<dbReference type="PANTHER" id="PTHR10527">
    <property type="entry name" value="IMPORTIN BETA"/>
    <property type="match status" value="1"/>
</dbReference>
<dbReference type="GO" id="GO:0061608">
    <property type="term" value="F:nuclear import signal receptor activity"/>
    <property type="evidence" value="ECO:0000318"/>
    <property type="project" value="GO_Central"/>
</dbReference>
<dbReference type="PROSITE" id="PS50077">
    <property type="entry name" value="HEAT_REPEAT"/>
    <property type="match status" value="2"/>
</dbReference>
<dbReference type="OrthoDB" id="7862313at2759"/>
<dbReference type="Pfam" id="PF03810">
    <property type="entry name" value="IBN_N"/>
    <property type="match status" value="1"/>
</dbReference>
<evidence type="ECO:0000256" key="5">
    <source>
        <dbReference type="ARBA" id="ARBA00022737"/>
    </source>
</evidence>
<dbReference type="SUPFAM" id="SSF48371">
    <property type="entry name" value="ARM repeat"/>
    <property type="match status" value="2"/>
</dbReference>
<proteinExistence type="predicted"/>
<keyword evidence="6" id="KW-0653">Protein transport</keyword>
<dbReference type="Pfam" id="PF25780">
    <property type="entry name" value="TPR_IPO5"/>
    <property type="match status" value="1"/>
</dbReference>
<dbReference type="PROSITE" id="PS50166">
    <property type="entry name" value="IMPORTIN_B_NT"/>
    <property type="match status" value="1"/>
</dbReference>
<comment type="subcellular location">
    <subcellularLocation>
        <location evidence="2">Cytoplasm</location>
    </subcellularLocation>
    <subcellularLocation>
        <location evidence="1">Nucleus</location>
    </subcellularLocation>
</comment>
<reference evidence="11" key="1">
    <citation type="journal article" date="2017" name="Cell">
        <title>Insights into land plant evolution garnered from the Marchantia polymorpha genome.</title>
        <authorList>
            <person name="Bowman J.L."/>
            <person name="Kohchi T."/>
            <person name="Yamato K.T."/>
            <person name="Jenkins J."/>
            <person name="Shu S."/>
            <person name="Ishizaki K."/>
            <person name="Yamaoka S."/>
            <person name="Nishihama R."/>
            <person name="Nakamura Y."/>
            <person name="Berger F."/>
            <person name="Adam C."/>
            <person name="Aki S.S."/>
            <person name="Althoff F."/>
            <person name="Araki T."/>
            <person name="Arteaga-Vazquez M.A."/>
            <person name="Balasubrmanian S."/>
            <person name="Barry K."/>
            <person name="Bauer D."/>
            <person name="Boehm C.R."/>
            <person name="Briginshaw L."/>
            <person name="Caballero-Perez J."/>
            <person name="Catarino B."/>
            <person name="Chen F."/>
            <person name="Chiyoda S."/>
            <person name="Chovatia M."/>
            <person name="Davies K.M."/>
            <person name="Delmans M."/>
            <person name="Demura T."/>
            <person name="Dierschke T."/>
            <person name="Dolan L."/>
            <person name="Dorantes-Acosta A.E."/>
            <person name="Eklund D.M."/>
            <person name="Florent S.N."/>
            <person name="Flores-Sandoval E."/>
            <person name="Fujiyama A."/>
            <person name="Fukuzawa H."/>
            <person name="Galik B."/>
            <person name="Grimanelli D."/>
            <person name="Grimwood J."/>
            <person name="Grossniklaus U."/>
            <person name="Hamada T."/>
            <person name="Haseloff J."/>
            <person name="Hetherington A.J."/>
            <person name="Higo A."/>
            <person name="Hirakawa Y."/>
            <person name="Hundley H.N."/>
            <person name="Ikeda Y."/>
            <person name="Inoue K."/>
            <person name="Inoue S.I."/>
            <person name="Ishida S."/>
            <person name="Jia Q."/>
            <person name="Kakita M."/>
            <person name="Kanazawa T."/>
            <person name="Kawai Y."/>
            <person name="Kawashima T."/>
            <person name="Kennedy M."/>
            <person name="Kinose K."/>
            <person name="Kinoshita T."/>
            <person name="Kohara Y."/>
            <person name="Koide E."/>
            <person name="Komatsu K."/>
            <person name="Kopischke S."/>
            <person name="Kubo M."/>
            <person name="Kyozuka J."/>
            <person name="Lagercrantz U."/>
            <person name="Lin S.S."/>
            <person name="Lindquist E."/>
            <person name="Lipzen A.M."/>
            <person name="Lu C.W."/>
            <person name="De Luna E."/>
            <person name="Martienssen R.A."/>
            <person name="Minamino N."/>
            <person name="Mizutani M."/>
            <person name="Mizutani M."/>
            <person name="Mochizuki N."/>
            <person name="Monte I."/>
            <person name="Mosher R."/>
            <person name="Nagasaki H."/>
            <person name="Nakagami H."/>
            <person name="Naramoto S."/>
            <person name="Nishitani K."/>
            <person name="Ohtani M."/>
            <person name="Okamoto T."/>
            <person name="Okumura M."/>
            <person name="Phillips J."/>
            <person name="Pollak B."/>
            <person name="Reinders A."/>
            <person name="Rovekamp M."/>
            <person name="Sano R."/>
            <person name="Sawa S."/>
            <person name="Schmid M.W."/>
            <person name="Shirakawa M."/>
            <person name="Solano R."/>
            <person name="Spunde A."/>
            <person name="Suetsugu N."/>
            <person name="Sugano S."/>
            <person name="Sugiyama A."/>
            <person name="Sun R."/>
            <person name="Suzuki Y."/>
            <person name="Takenaka M."/>
            <person name="Takezawa D."/>
            <person name="Tomogane H."/>
            <person name="Tsuzuki M."/>
            <person name="Ueda T."/>
            <person name="Umeda M."/>
            <person name="Ward J.M."/>
            <person name="Watanabe Y."/>
            <person name="Yazaki K."/>
            <person name="Yokoyama R."/>
            <person name="Yoshitake Y."/>
            <person name="Yotsui I."/>
            <person name="Zachgo S."/>
            <person name="Schmutz J."/>
        </authorList>
    </citation>
    <scope>NUCLEOTIDE SEQUENCE [LARGE SCALE GENOMIC DNA]</scope>
    <source>
        <strain evidence="11">Tak-1</strain>
    </source>
</reference>
<dbReference type="InterPro" id="IPR001494">
    <property type="entry name" value="Importin-beta_N"/>
</dbReference>
<feature type="repeat" description="HEAT" evidence="8">
    <location>
        <begin position="379"/>
        <end position="417"/>
    </location>
</feature>
<dbReference type="InterPro" id="IPR040122">
    <property type="entry name" value="Importin_beta"/>
</dbReference>
<dbReference type="InterPro" id="IPR057672">
    <property type="entry name" value="TPR_IPO4/5"/>
</dbReference>
<evidence type="ECO:0000256" key="3">
    <source>
        <dbReference type="ARBA" id="ARBA00022448"/>
    </source>
</evidence>
<feature type="domain" description="Importin N-terminal" evidence="9">
    <location>
        <begin position="22"/>
        <end position="88"/>
    </location>
</feature>
<dbReference type="EMBL" id="KZ772701">
    <property type="protein sequence ID" value="PTQ42580.1"/>
    <property type="molecule type" value="Genomic_DNA"/>
</dbReference>
<dbReference type="GO" id="GO:0006606">
    <property type="term" value="P:protein import into nucleus"/>
    <property type="evidence" value="ECO:0000318"/>
    <property type="project" value="GO_Central"/>
</dbReference>
<dbReference type="Gramene" id="Mp1g01470.1">
    <property type="protein sequence ID" value="Mp1g01470.1.cds"/>
    <property type="gene ID" value="Mp1g01470"/>
</dbReference>
<evidence type="ECO:0000256" key="2">
    <source>
        <dbReference type="ARBA" id="ARBA00004496"/>
    </source>
</evidence>
<dbReference type="GO" id="GO:0008139">
    <property type="term" value="F:nuclear localization sequence binding"/>
    <property type="evidence" value="ECO:0000318"/>
    <property type="project" value="GO_Central"/>
</dbReference>
<evidence type="ECO:0000256" key="4">
    <source>
        <dbReference type="ARBA" id="ARBA00022490"/>
    </source>
</evidence>
<dbReference type="GO" id="GO:0031267">
    <property type="term" value="F:small GTPase binding"/>
    <property type="evidence" value="ECO:0007669"/>
    <property type="project" value="InterPro"/>
</dbReference>
<evidence type="ECO:0000256" key="1">
    <source>
        <dbReference type="ARBA" id="ARBA00004123"/>
    </source>
</evidence>
<reference evidence="10" key="2">
    <citation type="submission" date="2017-12" db="EMBL/GenBank/DDBJ databases">
        <title>WGS assembly of Marchantia polymorpha.</title>
        <authorList>
            <person name="Bowman J.L."/>
            <person name="Kohchi T."/>
            <person name="Yamato K.T."/>
            <person name="Jenkins J."/>
            <person name="Shu S."/>
            <person name="Ishizaki K."/>
            <person name="Yamaoka S."/>
            <person name="Nishihama R."/>
            <person name="Nakamura Y."/>
            <person name="Berger F."/>
            <person name="Adam C."/>
            <person name="Aki S.S."/>
            <person name="Althoff F."/>
            <person name="Araki T."/>
            <person name="Arteaga-Vazquez M.A."/>
            <person name="Balasubrmanian S."/>
            <person name="Bauer D."/>
            <person name="Boehm C.R."/>
            <person name="Briginshaw L."/>
            <person name="Caballero-Perez J."/>
            <person name="Catarino B."/>
            <person name="Chen F."/>
            <person name="Chiyoda S."/>
            <person name="Chovatia M."/>
            <person name="Davies K.M."/>
            <person name="Delmans M."/>
            <person name="Demura T."/>
            <person name="Dierschke T."/>
            <person name="Dolan L."/>
            <person name="Dorantes-Acosta A.E."/>
            <person name="Eklund D.M."/>
            <person name="Florent S.N."/>
            <person name="Flores-Sandoval E."/>
            <person name="Fujiyama A."/>
            <person name="Fukuzawa H."/>
            <person name="Galik B."/>
            <person name="Grimanelli D."/>
            <person name="Grimwood J."/>
            <person name="Grossniklaus U."/>
            <person name="Hamada T."/>
            <person name="Haseloff J."/>
            <person name="Hetherington A.J."/>
            <person name="Higo A."/>
            <person name="Hirakawa Y."/>
            <person name="Hundley H.N."/>
            <person name="Ikeda Y."/>
            <person name="Inoue K."/>
            <person name="Inoue S."/>
            <person name="Ishida S."/>
            <person name="Jia Q."/>
            <person name="Kakita M."/>
            <person name="Kanazawa T."/>
            <person name="Kawai Y."/>
            <person name="Kawashima T."/>
            <person name="Kennedy M."/>
            <person name="Kinose K."/>
            <person name="Kinoshita T."/>
            <person name="Kohara Y."/>
            <person name="Koide E."/>
            <person name="Komatsu K."/>
            <person name="Kopischke S."/>
            <person name="Kubo M."/>
            <person name="Kyozuka J."/>
            <person name="Lagercrantz U."/>
            <person name="Lin S.S."/>
            <person name="Lindquist E."/>
            <person name="Lipzen A.M."/>
            <person name="Lu C."/>
            <person name="Luna E.D."/>
            <person name="Martienssen R.A."/>
            <person name="Minamino N."/>
            <person name="Mizutani M."/>
            <person name="Mizutani M."/>
            <person name="Mochizuki N."/>
            <person name="Monte I."/>
            <person name="Mosher R."/>
            <person name="Nagasaki H."/>
            <person name="Nakagami H."/>
            <person name="Naramoto S."/>
            <person name="Nishitani K."/>
            <person name="Ohtani M."/>
            <person name="Okamoto T."/>
            <person name="Okumura M."/>
            <person name="Phillips J."/>
            <person name="Pollak B."/>
            <person name="Reinders A."/>
            <person name="Roevekamp M."/>
            <person name="Sano R."/>
            <person name="Sawa S."/>
            <person name="Schmid M.W."/>
            <person name="Shirakawa M."/>
            <person name="Solano R."/>
            <person name="Spunde A."/>
            <person name="Suetsugu N."/>
            <person name="Sugano S."/>
            <person name="Sugiyama A."/>
            <person name="Sun R."/>
            <person name="Suzuki Y."/>
            <person name="Takenaka M."/>
            <person name="Takezawa D."/>
            <person name="Tomogane H."/>
            <person name="Tsuzuki M."/>
            <person name="Ueda T."/>
            <person name="Umeda M."/>
            <person name="Ward J.M."/>
            <person name="Watanabe Y."/>
            <person name="Yazaki K."/>
            <person name="Yokoyama R."/>
            <person name="Yoshitake Y."/>
            <person name="Yotsui I."/>
            <person name="Zachgo S."/>
            <person name="Schmutz J."/>
        </authorList>
    </citation>
    <scope>NUCLEOTIDE SEQUENCE [LARGE SCALE GENOMIC DNA]</scope>
    <source>
        <strain evidence="10">Tak-1</strain>
    </source>
</reference>
<keyword evidence="3" id="KW-0813">Transport</keyword>
<name>A0A2R6X8Y9_MARPO</name>
<dbReference type="InterPro" id="IPR011989">
    <property type="entry name" value="ARM-like"/>
</dbReference>
<dbReference type="GO" id="GO:0005737">
    <property type="term" value="C:cytoplasm"/>
    <property type="evidence" value="ECO:0000318"/>
    <property type="project" value="GO_Central"/>
</dbReference>
<dbReference type="Gramene" id="Mp1g01470.2">
    <property type="protein sequence ID" value="Mp1g01470.2.cds"/>
    <property type="gene ID" value="Mp1g01470"/>
</dbReference>
<keyword evidence="4" id="KW-0963">Cytoplasm</keyword>
<dbReference type="SMART" id="SM00913">
    <property type="entry name" value="IBN_N"/>
    <property type="match status" value="1"/>
</dbReference>
<organism evidence="10 11">
    <name type="scientific">Marchantia polymorpha</name>
    <name type="common">Common liverwort</name>
    <name type="synonym">Marchantia aquatica</name>
    <dbReference type="NCBI Taxonomy" id="3197"/>
    <lineage>
        <taxon>Eukaryota</taxon>
        <taxon>Viridiplantae</taxon>
        <taxon>Streptophyta</taxon>
        <taxon>Embryophyta</taxon>
        <taxon>Marchantiophyta</taxon>
        <taxon>Marchantiopsida</taxon>
        <taxon>Marchantiidae</taxon>
        <taxon>Marchantiales</taxon>
        <taxon>Marchantiaceae</taxon>
        <taxon>Marchantia</taxon>
    </lineage>
</organism>
<evidence type="ECO:0000313" key="10">
    <source>
        <dbReference type="EMBL" id="PTQ42580.1"/>
    </source>
</evidence>
<evidence type="ECO:0000256" key="7">
    <source>
        <dbReference type="ARBA" id="ARBA00023242"/>
    </source>
</evidence>
<evidence type="ECO:0000313" key="11">
    <source>
        <dbReference type="Proteomes" id="UP000244005"/>
    </source>
</evidence>
<evidence type="ECO:0000256" key="6">
    <source>
        <dbReference type="ARBA" id="ARBA00022927"/>
    </source>
</evidence>
<keyword evidence="11" id="KW-1185">Reference proteome</keyword>
<keyword evidence="5" id="KW-0677">Repeat</keyword>
<dbReference type="Pfam" id="PF24714">
    <property type="entry name" value="TOR1L1_N"/>
    <property type="match status" value="1"/>
</dbReference>
<sequence length="1053" mass="115478">MDQLEFLLLQFLVPDNAARKAAEEQIRKLSKDSQIVPALLHHIRTAQAPNVRQLAAVLLRKKVTGHWMRLPAEAKNSAKSILLESVTADPVQPVRRASANVVSVIAKHAVPAGEWPELLPFLFQCSKSAQEDHREVALILFSSLTETIGDVLRPHFSTLQSVFVAGLNDQQSTRVRVAALKAVGALVGYIQTEEEVIMFRELIAPILNVSRSCLESGDEDVAILAFEIFDELVESPAPLLGPTIPVIVQFALEVCSNKSLESNTRYQAIQIVSWLAKYKPKTLVKHKLVTPILTVMCPILAEPDARHSEDEVSSDRAAAEVLDTMAMSLPKKHVFPPILQFAVNNFQNPDPNWREAAVMSLGVISEGCYEVMKSKLVGVLTLVLEALKDSEQLVRGAASFALGQFAEHLQPEIVEHYERVLPCIFTVLSDPVPEVQEKAYYALAAFCENLKEEILPYLGQLMERLLEALQSHRRDLQETCMSAIGSAAAAAESSFIPYTERVLQILQNFMISTKDEDLPVRARATELVGIVGLAVGKGVIEPVLPNFIEAAIAGFALDFSELREYSHGFFSNVAEILEEGLVPYLPRLVPLALASCNLDDGTALDFDDSGDEADMANGLGGLSSDDEDESDNKRVRNISVRTGVLDEKAAATQALGLFALHTKKAFMPYMEDCLKVLKKHAGYFHEDVRLQAMIALQHLLTATQATFPTQNNHISPETKHVLDTVMDIYLRALNEDDDKDTVSQVCSSIVDVIKSVPLEAVQQYIVKLSEATLMLLRQEAVCQQTGDTDGEGDDDDLEHDDILMDAATDLLPAMASCMGGSFEPIFRQLFEPLMKFATHSRPPNDRTMAVACVAEVAKEIRQEITPYIDTVMPIALKELSSPEPTNRRNAAYCVGELCLHGGETAKLYYMSILTALHPLFTDRETDNGVRDNAAGAVARMIKANAQAIPLSQVLPALVGVLPLKEDIEESESVYGSLCGLIFASHPDILQLIPQLVPIFAQTVASEEVKPEVKSLIGQAVNQLCLAYREQMQGLLSALPPHEASALGAVMGQH</sequence>
<dbReference type="InterPro" id="IPR057600">
    <property type="entry name" value="TORTIFOLIA1/SINE1-2_N"/>
</dbReference>
<protein>
    <recommendedName>
        <fullName evidence="9">Importin N-terminal domain-containing protein</fullName>
    </recommendedName>
</protein>
<dbReference type="Proteomes" id="UP000244005">
    <property type="component" value="Unassembled WGS sequence"/>
</dbReference>
<accession>A0A2R6X8Y9</accession>
<dbReference type="Gene3D" id="1.25.10.10">
    <property type="entry name" value="Leucine-rich Repeat Variant"/>
    <property type="match status" value="1"/>
</dbReference>
<feature type="repeat" description="HEAT" evidence="8">
    <location>
        <begin position="420"/>
        <end position="458"/>
    </location>
</feature>
<evidence type="ECO:0000256" key="8">
    <source>
        <dbReference type="PROSITE-ProRule" id="PRU00103"/>
    </source>
</evidence>
<evidence type="ECO:0000259" key="9">
    <source>
        <dbReference type="PROSITE" id="PS50166"/>
    </source>
</evidence>
<dbReference type="AlphaFoldDB" id="A0A2R6X8Y9"/>
<dbReference type="InterPro" id="IPR016024">
    <property type="entry name" value="ARM-type_fold"/>
</dbReference>
<keyword evidence="7" id="KW-0539">Nucleus</keyword>
<dbReference type="EMBL" id="KZ772701">
    <property type="protein sequence ID" value="PTQ42579.1"/>
    <property type="molecule type" value="Genomic_DNA"/>
</dbReference>